<evidence type="ECO:0000256" key="2">
    <source>
        <dbReference type="ARBA" id="ARBA00022670"/>
    </source>
</evidence>
<dbReference type="InterPro" id="IPR007484">
    <property type="entry name" value="Peptidase_M28"/>
</dbReference>
<protein>
    <submittedName>
        <fullName evidence="8">M20/M25/M40 family metallo-hydrolase</fullName>
    </submittedName>
</protein>
<dbReference type="CDD" id="cd00146">
    <property type="entry name" value="PKD"/>
    <property type="match status" value="2"/>
</dbReference>
<dbReference type="PANTHER" id="PTHR12147">
    <property type="entry name" value="METALLOPEPTIDASE M28 FAMILY MEMBER"/>
    <property type="match status" value="1"/>
</dbReference>
<dbReference type="Pfam" id="PF04389">
    <property type="entry name" value="Peptidase_M28"/>
    <property type="match status" value="1"/>
</dbReference>
<dbReference type="EMBL" id="SFCC01000006">
    <property type="protein sequence ID" value="RZQ63505.1"/>
    <property type="molecule type" value="Genomic_DNA"/>
</dbReference>
<evidence type="ECO:0000256" key="5">
    <source>
        <dbReference type="ARBA" id="ARBA00022801"/>
    </source>
</evidence>
<accession>A0A4V2EM17</accession>
<dbReference type="PANTHER" id="PTHR12147:SF26">
    <property type="entry name" value="PEPTIDASE M28 DOMAIN-CONTAINING PROTEIN"/>
    <property type="match status" value="1"/>
</dbReference>
<dbReference type="Pfam" id="PF18911">
    <property type="entry name" value="PKD_4"/>
    <property type="match status" value="2"/>
</dbReference>
<evidence type="ECO:0000313" key="8">
    <source>
        <dbReference type="EMBL" id="RZQ63505.1"/>
    </source>
</evidence>
<dbReference type="Proteomes" id="UP000292003">
    <property type="component" value="Unassembled WGS sequence"/>
</dbReference>
<dbReference type="Gene3D" id="2.60.40.10">
    <property type="entry name" value="Immunoglobulins"/>
    <property type="match status" value="2"/>
</dbReference>
<dbReference type="SUPFAM" id="SSF49299">
    <property type="entry name" value="PKD domain"/>
    <property type="match status" value="2"/>
</dbReference>
<evidence type="ECO:0000256" key="1">
    <source>
        <dbReference type="ARBA" id="ARBA00005957"/>
    </source>
</evidence>
<dbReference type="GO" id="GO:0006508">
    <property type="term" value="P:proteolysis"/>
    <property type="evidence" value="ECO:0007669"/>
    <property type="project" value="UniProtKB-KW"/>
</dbReference>
<evidence type="ECO:0000256" key="4">
    <source>
        <dbReference type="ARBA" id="ARBA00022729"/>
    </source>
</evidence>
<organism evidence="8 9">
    <name type="scientific">Amycolatopsis suaedae</name>
    <dbReference type="NCBI Taxonomy" id="2510978"/>
    <lineage>
        <taxon>Bacteria</taxon>
        <taxon>Bacillati</taxon>
        <taxon>Actinomycetota</taxon>
        <taxon>Actinomycetes</taxon>
        <taxon>Pseudonocardiales</taxon>
        <taxon>Pseudonocardiaceae</taxon>
        <taxon>Amycolatopsis</taxon>
    </lineage>
</organism>
<dbReference type="GO" id="GO:0046872">
    <property type="term" value="F:metal ion binding"/>
    <property type="evidence" value="ECO:0007669"/>
    <property type="project" value="UniProtKB-KW"/>
</dbReference>
<dbReference type="SMART" id="SM00089">
    <property type="entry name" value="PKD"/>
    <property type="match status" value="2"/>
</dbReference>
<dbReference type="FunFam" id="3.40.630.10:FF:000066">
    <property type="entry name" value="M28 family peptidase"/>
    <property type="match status" value="1"/>
</dbReference>
<keyword evidence="9" id="KW-1185">Reference proteome</keyword>
<keyword evidence="3" id="KW-0479">Metal-binding</keyword>
<dbReference type="InterPro" id="IPR035986">
    <property type="entry name" value="PKD_dom_sf"/>
</dbReference>
<keyword evidence="4" id="KW-0732">Signal</keyword>
<evidence type="ECO:0000259" key="7">
    <source>
        <dbReference type="PROSITE" id="PS50093"/>
    </source>
</evidence>
<feature type="domain" description="PKD" evidence="7">
    <location>
        <begin position="411"/>
        <end position="486"/>
    </location>
</feature>
<sequence>MRCSLASPEAARRAPVIRGFGRTPGGNNRGTYPYPPHLFGRLPFRYRLRIFCVGVRIVRSTEARTHLCESPPSARGESPMRRMTATLAVVVAALWGLTGPTVTAAEPADLPNGAPDISTDAVLGHLRQFQSIAENQGGGNRCTGSGGYTGSVNYVKQKAEAAGYTVSEQPFSGRGGRSANVLAELPGRDPSKVIMAGGHLDSVCAGPGINDNGSGSAAVLAVAEAFAAANPNPPVTVRFGWWGDEEAGLNGSRYYVDNLSGTERGHIQAYLNFDMVASPNAGYFVYNDDDTAIEQTIKDYFAKINVPTEGQSVGGRSDSASFQRAGIKTGGIFTGAEQRKTQAQADKWGGQAGVAYDRCYHQSCDTMSNLDETALGRNSDAISWAVWELAGGGSSEPGKPVAEFSADCDQATRECRFDASASSDEGGSITSYAWTFGDGKSGTGATPTHTYGADGDYQVTLTVTDNDGNTDDAVRTVRIGVPAGQPPTAQFTANCSWANCTFDGTRSTDPDGDIASYAWDFGDGKTGTGATATHTYPNRQANYTAKLTVTDRAGNSHSTSKTVQCWSFGSQAFCFGQQG</sequence>
<reference evidence="8 9" key="1">
    <citation type="submission" date="2019-02" db="EMBL/GenBank/DDBJ databases">
        <title>Draft genome sequence of Amycolatopsis sp. 8-3EHSu isolated from roots of Suaeda maritima.</title>
        <authorList>
            <person name="Duangmal K."/>
            <person name="Chantavorakit T."/>
        </authorList>
    </citation>
    <scope>NUCLEOTIDE SEQUENCE [LARGE SCALE GENOMIC DNA]</scope>
    <source>
        <strain evidence="8 9">8-3EHSu</strain>
    </source>
</reference>
<proteinExistence type="inferred from homology"/>
<dbReference type="InterPro" id="IPR041756">
    <property type="entry name" value="M28_SGAP-like"/>
</dbReference>
<comment type="caution">
    <text evidence="8">The sequence shown here is derived from an EMBL/GenBank/DDBJ whole genome shotgun (WGS) entry which is preliminary data.</text>
</comment>
<dbReference type="InterPro" id="IPR045175">
    <property type="entry name" value="M28_fam"/>
</dbReference>
<dbReference type="SUPFAM" id="SSF53187">
    <property type="entry name" value="Zn-dependent exopeptidases"/>
    <property type="match status" value="1"/>
</dbReference>
<dbReference type="InterPro" id="IPR022409">
    <property type="entry name" value="PKD/Chitinase_dom"/>
</dbReference>
<gene>
    <name evidence="8" type="ORF">EWH70_13845</name>
</gene>
<dbReference type="CDD" id="cd03876">
    <property type="entry name" value="M28_SGAP_like"/>
    <property type="match status" value="1"/>
</dbReference>
<comment type="similarity">
    <text evidence="1">Belongs to the peptidase M28 family. M28A subfamily.</text>
</comment>
<dbReference type="InterPro" id="IPR000601">
    <property type="entry name" value="PKD_dom"/>
</dbReference>
<dbReference type="OrthoDB" id="345880at2"/>
<dbReference type="GO" id="GO:0008235">
    <property type="term" value="F:metalloexopeptidase activity"/>
    <property type="evidence" value="ECO:0007669"/>
    <property type="project" value="InterPro"/>
</dbReference>
<evidence type="ECO:0000256" key="6">
    <source>
        <dbReference type="ARBA" id="ARBA00022833"/>
    </source>
</evidence>
<keyword evidence="5 8" id="KW-0378">Hydrolase</keyword>
<name>A0A4V2EM17_9PSEU</name>
<dbReference type="AlphaFoldDB" id="A0A4V2EM17"/>
<feature type="domain" description="PKD" evidence="7">
    <location>
        <begin position="499"/>
        <end position="563"/>
    </location>
</feature>
<dbReference type="PROSITE" id="PS50093">
    <property type="entry name" value="PKD"/>
    <property type="match status" value="2"/>
</dbReference>
<keyword evidence="2" id="KW-0645">Protease</keyword>
<dbReference type="Gene3D" id="3.40.630.10">
    <property type="entry name" value="Zn peptidases"/>
    <property type="match status" value="1"/>
</dbReference>
<evidence type="ECO:0000256" key="3">
    <source>
        <dbReference type="ARBA" id="ARBA00022723"/>
    </source>
</evidence>
<dbReference type="GO" id="GO:0005975">
    <property type="term" value="P:carbohydrate metabolic process"/>
    <property type="evidence" value="ECO:0007669"/>
    <property type="project" value="UniProtKB-ARBA"/>
</dbReference>
<evidence type="ECO:0000313" key="9">
    <source>
        <dbReference type="Proteomes" id="UP000292003"/>
    </source>
</evidence>
<dbReference type="GO" id="GO:0004177">
    <property type="term" value="F:aminopeptidase activity"/>
    <property type="evidence" value="ECO:0007669"/>
    <property type="project" value="InterPro"/>
</dbReference>
<dbReference type="InterPro" id="IPR013783">
    <property type="entry name" value="Ig-like_fold"/>
</dbReference>
<keyword evidence="6" id="KW-0862">Zinc</keyword>